<keyword evidence="1" id="KW-0732">Signal</keyword>
<reference evidence="2" key="1">
    <citation type="submission" date="2017-10" db="EMBL/GenBank/DDBJ databases">
        <title>Massilia psychrophilum sp. nov., a novel purple-pigmented bacterium isolated from Tianshan glacier, Xinjiang Municipality, China.</title>
        <authorList>
            <person name="Wang H."/>
        </authorList>
    </citation>
    <scope>NUCLEOTIDE SEQUENCE [LARGE SCALE GENOMIC DNA]</scope>
    <source>
        <strain evidence="2">B2</strain>
    </source>
</reference>
<feature type="signal peptide" evidence="1">
    <location>
        <begin position="1"/>
        <end position="23"/>
    </location>
</feature>
<dbReference type="KEGG" id="mass:CR152_10200"/>
<keyword evidence="4" id="KW-1185">Reference proteome</keyword>
<evidence type="ECO:0000313" key="4">
    <source>
        <dbReference type="Proteomes" id="UP000229897"/>
    </source>
</evidence>
<name>A0A2D2DIQ7_9BURK</name>
<dbReference type="EMBL" id="CP024608">
    <property type="protein sequence ID" value="ATQ78625.1"/>
    <property type="molecule type" value="Genomic_DNA"/>
</dbReference>
<protein>
    <submittedName>
        <fullName evidence="2">Uncharacterized protein</fullName>
    </submittedName>
</protein>
<gene>
    <name evidence="2" type="ORF">CR152_10200</name>
    <name evidence="3" type="ORF">CR152_31980</name>
</gene>
<dbReference type="Proteomes" id="UP000229897">
    <property type="component" value="Chromosome"/>
</dbReference>
<dbReference type="NCBIfam" id="TIGR02215">
    <property type="entry name" value="phage_chp_gp8"/>
    <property type="match status" value="1"/>
</dbReference>
<proteinExistence type="predicted"/>
<accession>A0A2D2DIQ7</accession>
<feature type="chain" id="PRO_5013810260" evidence="1">
    <location>
        <begin position="24"/>
        <end position="191"/>
    </location>
</feature>
<dbReference type="InterPro" id="IPR011738">
    <property type="entry name" value="Phage_CHP"/>
</dbReference>
<sequence>MRGAGVRGPVMAIRLVAPPVAMAVSMVDARAAARANGNDQDAEIEIRVRAVTAEAEHFTGQSIINRTYEVTLPGFAEQIALPSSPLAEVVSLKYLDADGATQTLGAGAYVVDLKILPGFVARAPGTSWPATKDHPQAVTLTVVCGYGPDETTTPPAFKGYIVAKVREFFAPAGTPESPHLIRGLDGEKVHS</sequence>
<evidence type="ECO:0000313" key="3">
    <source>
        <dbReference type="EMBL" id="ATQ78625.1"/>
    </source>
</evidence>
<dbReference type="AlphaFoldDB" id="A0A2D2DIQ7"/>
<dbReference type="EMBL" id="CP024608">
    <property type="protein sequence ID" value="ATQ74852.1"/>
    <property type="molecule type" value="Genomic_DNA"/>
</dbReference>
<dbReference type="KEGG" id="mass:CR152_31980"/>
<evidence type="ECO:0000313" key="2">
    <source>
        <dbReference type="EMBL" id="ATQ74852.1"/>
    </source>
</evidence>
<organism evidence="2 4">
    <name type="scientific">Massilia violaceinigra</name>
    <dbReference type="NCBI Taxonomy" id="2045208"/>
    <lineage>
        <taxon>Bacteria</taxon>
        <taxon>Pseudomonadati</taxon>
        <taxon>Pseudomonadota</taxon>
        <taxon>Betaproteobacteria</taxon>
        <taxon>Burkholderiales</taxon>
        <taxon>Oxalobacteraceae</taxon>
        <taxon>Telluria group</taxon>
        <taxon>Massilia</taxon>
    </lineage>
</organism>
<evidence type="ECO:0000256" key="1">
    <source>
        <dbReference type="SAM" id="SignalP"/>
    </source>
</evidence>